<accession>A0A5N7AMG9</accession>
<proteinExistence type="predicted"/>
<evidence type="ECO:0000313" key="1">
    <source>
        <dbReference type="EMBL" id="KAE8371114.1"/>
    </source>
</evidence>
<keyword evidence="2" id="KW-1185">Reference proteome</keyword>
<gene>
    <name evidence="1" type="ORF">BDV26DRAFT_299095</name>
</gene>
<reference evidence="1 2" key="1">
    <citation type="submission" date="2019-04" db="EMBL/GenBank/DDBJ databases">
        <title>Friends and foes A comparative genomics studyof 23 Aspergillus species from section Flavi.</title>
        <authorList>
            <consortium name="DOE Joint Genome Institute"/>
            <person name="Kjaerbolling I."/>
            <person name="Vesth T."/>
            <person name="Frisvad J.C."/>
            <person name="Nybo J.L."/>
            <person name="Theobald S."/>
            <person name="Kildgaard S."/>
            <person name="Isbrandt T."/>
            <person name="Kuo A."/>
            <person name="Sato A."/>
            <person name="Lyhne E.K."/>
            <person name="Kogle M.E."/>
            <person name="Wiebenga A."/>
            <person name="Kun R.S."/>
            <person name="Lubbers R.J."/>
            <person name="Makela M.R."/>
            <person name="Barry K."/>
            <person name="Chovatia M."/>
            <person name="Clum A."/>
            <person name="Daum C."/>
            <person name="Haridas S."/>
            <person name="He G."/>
            <person name="LaButti K."/>
            <person name="Lipzen A."/>
            <person name="Mondo S."/>
            <person name="Riley R."/>
            <person name="Salamov A."/>
            <person name="Simmons B.A."/>
            <person name="Magnuson J.K."/>
            <person name="Henrissat B."/>
            <person name="Mortensen U.H."/>
            <person name="Larsen T.O."/>
            <person name="Devries R.P."/>
            <person name="Grigoriev I.V."/>
            <person name="Machida M."/>
            <person name="Baker S.E."/>
            <person name="Andersen M.R."/>
        </authorList>
    </citation>
    <scope>NUCLEOTIDE SEQUENCE [LARGE SCALE GENOMIC DNA]</scope>
    <source>
        <strain evidence="1 2">IBT 29228</strain>
    </source>
</reference>
<name>A0A5N7AMG9_9EURO</name>
<dbReference type="Proteomes" id="UP000326198">
    <property type="component" value="Unassembled WGS sequence"/>
</dbReference>
<dbReference type="AlphaFoldDB" id="A0A5N7AMG9"/>
<protein>
    <submittedName>
        <fullName evidence="1">Uncharacterized protein</fullName>
    </submittedName>
</protein>
<dbReference type="EMBL" id="ML736476">
    <property type="protein sequence ID" value="KAE8371114.1"/>
    <property type="molecule type" value="Genomic_DNA"/>
</dbReference>
<organism evidence="1 2">
    <name type="scientific">Aspergillus bertholletiae</name>
    <dbReference type="NCBI Taxonomy" id="1226010"/>
    <lineage>
        <taxon>Eukaryota</taxon>
        <taxon>Fungi</taxon>
        <taxon>Dikarya</taxon>
        <taxon>Ascomycota</taxon>
        <taxon>Pezizomycotina</taxon>
        <taxon>Eurotiomycetes</taxon>
        <taxon>Eurotiomycetidae</taxon>
        <taxon>Eurotiales</taxon>
        <taxon>Aspergillaceae</taxon>
        <taxon>Aspergillus</taxon>
        <taxon>Aspergillus subgen. Circumdati</taxon>
    </lineage>
</organism>
<sequence length="203" mass="23124">MGDKSNSNRTYWRILCRRRLSQHIEITLGIAVNPSQVQLKAKGTEYAWKIDDKLLKPLFKKNLSKHSVGAFIQLYHEVGKSFYAVQPGSVQKESRVNSDEGLQKVVREKLDLASKLAAAEMQLTTMKAAKKQDEYVIWVQNSMVKEAQIAALLQQQDTQSWISVAEYYQLSYIQCRSALERAKLVLEELKPEVPLPSPGYPII</sequence>
<evidence type="ECO:0000313" key="2">
    <source>
        <dbReference type="Proteomes" id="UP000326198"/>
    </source>
</evidence>
<dbReference type="OrthoDB" id="5428321at2759"/>